<keyword evidence="5" id="KW-1185">Reference proteome</keyword>
<dbReference type="AlphaFoldDB" id="A0A2S8S7V7"/>
<dbReference type="Proteomes" id="UP000238338">
    <property type="component" value="Unassembled WGS sequence"/>
</dbReference>
<evidence type="ECO:0000256" key="2">
    <source>
        <dbReference type="ARBA" id="ARBA00023315"/>
    </source>
</evidence>
<protein>
    <submittedName>
        <fullName evidence="4">Acetyltransferase (GNAT) family protein</fullName>
    </submittedName>
</protein>
<evidence type="ECO:0000313" key="4">
    <source>
        <dbReference type="EMBL" id="PQV56911.1"/>
    </source>
</evidence>
<keyword evidence="1 4" id="KW-0808">Transferase</keyword>
<comment type="caution">
    <text evidence="4">The sequence shown here is derived from an EMBL/GenBank/DDBJ whole genome shotgun (WGS) entry which is preliminary data.</text>
</comment>
<dbReference type="RefSeq" id="WP_105514220.1">
    <property type="nucleotide sequence ID" value="NZ_PVEP01000003.1"/>
</dbReference>
<reference evidence="4 5" key="1">
    <citation type="submission" date="2018-02" db="EMBL/GenBank/DDBJ databases">
        <title>Genomic Encyclopedia of Archaeal and Bacterial Type Strains, Phase II (KMG-II): from individual species to whole genera.</title>
        <authorList>
            <person name="Goeker M."/>
        </authorList>
    </citation>
    <scope>NUCLEOTIDE SEQUENCE [LARGE SCALE GENOMIC DNA]</scope>
    <source>
        <strain evidence="4 5">DSM 18921</strain>
    </source>
</reference>
<evidence type="ECO:0000259" key="3">
    <source>
        <dbReference type="PROSITE" id="PS51186"/>
    </source>
</evidence>
<dbReference type="Gene3D" id="3.40.630.30">
    <property type="match status" value="1"/>
</dbReference>
<dbReference type="PANTHER" id="PTHR43877">
    <property type="entry name" value="AMINOALKYLPHOSPHONATE N-ACETYLTRANSFERASE-RELATED-RELATED"/>
    <property type="match status" value="1"/>
</dbReference>
<name>A0A2S8S7V7_9RHOB</name>
<organism evidence="4 5">
    <name type="scientific">Albidovulum denitrificans</name>
    <dbReference type="NCBI Taxonomy" id="404881"/>
    <lineage>
        <taxon>Bacteria</taxon>
        <taxon>Pseudomonadati</taxon>
        <taxon>Pseudomonadota</taxon>
        <taxon>Alphaproteobacteria</taxon>
        <taxon>Rhodobacterales</taxon>
        <taxon>Paracoccaceae</taxon>
        <taxon>Albidovulum</taxon>
    </lineage>
</organism>
<proteinExistence type="predicted"/>
<dbReference type="CDD" id="cd04301">
    <property type="entry name" value="NAT_SF"/>
    <property type="match status" value="1"/>
</dbReference>
<sequence length="161" mass="17053">MRQSVTIRLAGPADTALLDRALRALSDHLGDTHRATEACLAKAGFGATPAFRAQIALAADTAVGVALYSPLYSTTRAMPGAYVSDLWVAQEVRGGGLGNRLLAAVRDDAGAQWGAGFIRLSVYTDNPRAVAFYERSGFSPRRDEIGMLLEGEALARIGETT</sequence>
<dbReference type="InterPro" id="IPR016181">
    <property type="entry name" value="Acyl_CoA_acyltransferase"/>
</dbReference>
<dbReference type="InterPro" id="IPR000182">
    <property type="entry name" value="GNAT_dom"/>
</dbReference>
<dbReference type="OrthoDB" id="9805924at2"/>
<dbReference type="Pfam" id="PF00583">
    <property type="entry name" value="Acetyltransf_1"/>
    <property type="match status" value="1"/>
</dbReference>
<dbReference type="PROSITE" id="PS51186">
    <property type="entry name" value="GNAT"/>
    <property type="match status" value="1"/>
</dbReference>
<gene>
    <name evidence="4" type="ORF">LX70_01765</name>
</gene>
<dbReference type="GO" id="GO:0016747">
    <property type="term" value="F:acyltransferase activity, transferring groups other than amino-acyl groups"/>
    <property type="evidence" value="ECO:0007669"/>
    <property type="project" value="InterPro"/>
</dbReference>
<evidence type="ECO:0000256" key="1">
    <source>
        <dbReference type="ARBA" id="ARBA00022679"/>
    </source>
</evidence>
<keyword evidence="2" id="KW-0012">Acyltransferase</keyword>
<accession>A0A2S8S7V7</accession>
<feature type="domain" description="N-acetyltransferase" evidence="3">
    <location>
        <begin position="5"/>
        <end position="155"/>
    </location>
</feature>
<dbReference type="InterPro" id="IPR050832">
    <property type="entry name" value="Bact_Acetyltransf"/>
</dbReference>
<dbReference type="EMBL" id="PVEP01000003">
    <property type="protein sequence ID" value="PQV56911.1"/>
    <property type="molecule type" value="Genomic_DNA"/>
</dbReference>
<evidence type="ECO:0000313" key="5">
    <source>
        <dbReference type="Proteomes" id="UP000238338"/>
    </source>
</evidence>
<dbReference type="SUPFAM" id="SSF55729">
    <property type="entry name" value="Acyl-CoA N-acyltransferases (Nat)"/>
    <property type="match status" value="1"/>
</dbReference>